<keyword evidence="1" id="KW-1133">Transmembrane helix</keyword>
<keyword evidence="1" id="KW-0472">Membrane</keyword>
<keyword evidence="1" id="KW-0812">Transmembrane</keyword>
<reference evidence="2" key="1">
    <citation type="submission" date="2015-08" db="EMBL/GenBank/DDBJ databases">
        <authorList>
            <person name="Babu N.S."/>
            <person name="Beckwith C.J."/>
            <person name="Beseler K.G."/>
            <person name="Brison A."/>
            <person name="Carone J.V."/>
            <person name="Caskin T.P."/>
            <person name="Diamond M."/>
            <person name="Durham M.E."/>
            <person name="Foxe J.M."/>
            <person name="Go M."/>
            <person name="Henderson B.A."/>
            <person name="Jones I.B."/>
            <person name="McGettigan J.A."/>
            <person name="Micheletti S.J."/>
            <person name="Nasrallah M.E."/>
            <person name="Ortiz D."/>
            <person name="Piller C.R."/>
            <person name="Privatt S.R."/>
            <person name="Schneider S.L."/>
            <person name="Sharp S."/>
            <person name="Smith T.C."/>
            <person name="Stanton J.D."/>
            <person name="Ullery H.E."/>
            <person name="Wilson R.J."/>
            <person name="Serrano M.G."/>
            <person name="Buck G."/>
            <person name="Lee V."/>
            <person name="Wang Y."/>
            <person name="Carvalho R."/>
            <person name="Voegtly L."/>
            <person name="Shi R."/>
            <person name="Duckworth R."/>
            <person name="Johnson A."/>
            <person name="Loviza R."/>
            <person name="Walstead R."/>
            <person name="Shah Z."/>
            <person name="Kiflezghi M."/>
            <person name="Wade K."/>
            <person name="Ball S.L."/>
            <person name="Bradley K.W."/>
            <person name="Asai D.J."/>
            <person name="Bowman C.A."/>
            <person name="Russell D.A."/>
            <person name="Pope W.H."/>
            <person name="Jacobs-Sera D."/>
            <person name="Hendrix R.W."/>
            <person name="Hatfull G.F."/>
        </authorList>
    </citation>
    <scope>NUCLEOTIDE SEQUENCE</scope>
</reference>
<feature type="transmembrane region" description="Helical" evidence="1">
    <location>
        <begin position="21"/>
        <end position="39"/>
    </location>
</feature>
<dbReference type="AlphaFoldDB" id="A0A2P2C4G1"/>
<proteinExistence type="predicted"/>
<gene>
    <name evidence="2" type="ORF">NOCA1120245</name>
</gene>
<evidence type="ECO:0000256" key="1">
    <source>
        <dbReference type="SAM" id="Phobius"/>
    </source>
</evidence>
<name>A0A2P2C4G1_9ZZZZ</name>
<sequence length="76" mass="7747">MTAIELDFEGVDARLHRRLRIAGVAALLVAAMGSVWTASPLGEDTAGDDDCVMEVAYAVGFSSGCATGDAAADTGR</sequence>
<evidence type="ECO:0000313" key="2">
    <source>
        <dbReference type="EMBL" id="CUR56876.1"/>
    </source>
</evidence>
<dbReference type="EMBL" id="CZKB01000004">
    <property type="protein sequence ID" value="CUR56876.1"/>
    <property type="molecule type" value="Genomic_DNA"/>
</dbReference>
<organism evidence="2">
    <name type="scientific">metagenome</name>
    <dbReference type="NCBI Taxonomy" id="256318"/>
    <lineage>
        <taxon>unclassified sequences</taxon>
        <taxon>metagenomes</taxon>
    </lineage>
</organism>
<protein>
    <submittedName>
        <fullName evidence="2">Uncharacterized protein</fullName>
    </submittedName>
</protein>
<accession>A0A2P2C4G1</accession>